<comment type="caution">
    <text evidence="2">The sequence shown here is derived from an EMBL/GenBank/DDBJ whole genome shotgun (WGS) entry which is preliminary data.</text>
</comment>
<dbReference type="EMBL" id="QXED01000003">
    <property type="protein sequence ID" value="RIV23642.1"/>
    <property type="molecule type" value="Genomic_DNA"/>
</dbReference>
<evidence type="ECO:0000313" key="2">
    <source>
        <dbReference type="EMBL" id="RIV23642.1"/>
    </source>
</evidence>
<evidence type="ECO:0000259" key="1">
    <source>
        <dbReference type="Pfam" id="PF22253"/>
    </source>
</evidence>
<dbReference type="InterPro" id="IPR054226">
    <property type="entry name" value="DUF6948"/>
</dbReference>
<gene>
    <name evidence="2" type="ORF">DYU11_11720</name>
</gene>
<dbReference type="OrthoDB" id="7570781at2"/>
<dbReference type="AlphaFoldDB" id="A0A418MB88"/>
<name>A0A418MB88_9BACT</name>
<organism evidence="2 3">
    <name type="scientific">Fibrisoma montanum</name>
    <dbReference type="NCBI Taxonomy" id="2305895"/>
    <lineage>
        <taxon>Bacteria</taxon>
        <taxon>Pseudomonadati</taxon>
        <taxon>Bacteroidota</taxon>
        <taxon>Cytophagia</taxon>
        <taxon>Cytophagales</taxon>
        <taxon>Spirosomataceae</taxon>
        <taxon>Fibrisoma</taxon>
    </lineage>
</organism>
<dbReference type="Pfam" id="PF22253">
    <property type="entry name" value="DUF6948"/>
    <property type="match status" value="1"/>
</dbReference>
<proteinExistence type="predicted"/>
<dbReference type="Proteomes" id="UP000283523">
    <property type="component" value="Unassembled WGS sequence"/>
</dbReference>
<feature type="domain" description="DUF6948" evidence="1">
    <location>
        <begin position="1"/>
        <end position="87"/>
    </location>
</feature>
<sequence>MKSILVTTEHRGVWYAEVEESTDLSQSTLKDLKNCRMAIYWGTTKGLHQLAETGPTNNSKISAPCDILVLHKVTGVFAVTDEAKAKWNKSNS</sequence>
<accession>A0A418MB88</accession>
<evidence type="ECO:0000313" key="3">
    <source>
        <dbReference type="Proteomes" id="UP000283523"/>
    </source>
</evidence>
<dbReference type="RefSeq" id="WP_119667858.1">
    <property type="nucleotide sequence ID" value="NZ_QXED01000003.1"/>
</dbReference>
<keyword evidence="3" id="KW-1185">Reference proteome</keyword>
<protein>
    <recommendedName>
        <fullName evidence="1">DUF6948 domain-containing protein</fullName>
    </recommendedName>
</protein>
<reference evidence="2 3" key="1">
    <citation type="submission" date="2018-08" db="EMBL/GenBank/DDBJ databases">
        <title>Fibrisoma montanum sp. nov., isolated from Danxia mountain soil.</title>
        <authorList>
            <person name="Huang Y."/>
        </authorList>
    </citation>
    <scope>NUCLEOTIDE SEQUENCE [LARGE SCALE GENOMIC DNA]</scope>
    <source>
        <strain evidence="2 3">HYT19</strain>
    </source>
</reference>